<organism evidence="5 6">
    <name type="scientific">Eggerthella lenta</name>
    <name type="common">Eubacterium lentum</name>
    <dbReference type="NCBI Taxonomy" id="84112"/>
    <lineage>
        <taxon>Bacteria</taxon>
        <taxon>Bacillati</taxon>
        <taxon>Actinomycetota</taxon>
        <taxon>Coriobacteriia</taxon>
        <taxon>Eggerthellales</taxon>
        <taxon>Eggerthellaceae</taxon>
        <taxon>Eggerthella</taxon>
    </lineage>
</organism>
<dbReference type="Gene3D" id="3.40.630.190">
    <property type="entry name" value="LCP protein"/>
    <property type="match status" value="1"/>
</dbReference>
<dbReference type="PANTHER" id="PTHR33392">
    <property type="entry name" value="POLYISOPRENYL-TEICHOIC ACID--PEPTIDOGLYCAN TEICHOIC ACID TRANSFERASE TAGU"/>
    <property type="match status" value="1"/>
</dbReference>
<dbReference type="EMBL" id="VEVP01000013">
    <property type="protein sequence ID" value="TNU91265.1"/>
    <property type="molecule type" value="Genomic_DNA"/>
</dbReference>
<evidence type="ECO:0000256" key="2">
    <source>
        <dbReference type="SAM" id="MobiDB-lite"/>
    </source>
</evidence>
<keyword evidence="3" id="KW-1133">Transmembrane helix</keyword>
<keyword evidence="3" id="KW-0812">Transmembrane</keyword>
<feature type="transmembrane region" description="Helical" evidence="3">
    <location>
        <begin position="102"/>
        <end position="124"/>
    </location>
</feature>
<dbReference type="RefSeq" id="WP_139912452.1">
    <property type="nucleotide sequence ID" value="NZ_VEVP01000013.1"/>
</dbReference>
<evidence type="ECO:0000259" key="4">
    <source>
        <dbReference type="Pfam" id="PF03816"/>
    </source>
</evidence>
<dbReference type="PANTHER" id="PTHR33392:SF6">
    <property type="entry name" value="POLYISOPRENYL-TEICHOIC ACID--PEPTIDOGLYCAN TEICHOIC ACID TRANSFERASE TAGU"/>
    <property type="match status" value="1"/>
</dbReference>
<dbReference type="InterPro" id="IPR050922">
    <property type="entry name" value="LytR/CpsA/Psr_CW_biosynth"/>
</dbReference>
<feature type="domain" description="Cell envelope-related transcriptional attenuator" evidence="4">
    <location>
        <begin position="180"/>
        <end position="332"/>
    </location>
</feature>
<protein>
    <submittedName>
        <fullName evidence="5">LytR family transcriptional regulator</fullName>
    </submittedName>
</protein>
<gene>
    <name evidence="5" type="ORF">FIC87_07330</name>
</gene>
<reference evidence="5 6" key="1">
    <citation type="journal article" date="2005" name="Appl. Environ. Microbiol.">
        <title>Intestinal bacterial communities that produce active estrogen-like compounds enterodiol and enterolactone in humans.</title>
        <authorList>
            <person name="Clavel T."/>
            <person name="Henderson G."/>
            <person name="Alpert C.A."/>
            <person name="Philippe C."/>
            <person name="Rigottier-Gois L."/>
            <person name="Dore J."/>
            <person name="Blaut M."/>
        </authorList>
    </citation>
    <scope>NUCLEOTIDE SEQUENCE [LARGE SCALE GENOMIC DNA]</scope>
    <source>
        <strain evidence="5 6">SECO-MT75m2</strain>
    </source>
</reference>
<evidence type="ECO:0000256" key="1">
    <source>
        <dbReference type="ARBA" id="ARBA00006068"/>
    </source>
</evidence>
<evidence type="ECO:0000313" key="5">
    <source>
        <dbReference type="EMBL" id="TNU91265.1"/>
    </source>
</evidence>
<comment type="caution">
    <text evidence="5">The sequence shown here is derived from an EMBL/GenBank/DDBJ whole genome shotgun (WGS) entry which is preliminary data.</text>
</comment>
<proteinExistence type="inferred from homology"/>
<dbReference type="NCBIfam" id="TIGR00350">
    <property type="entry name" value="lytR_cpsA_psr"/>
    <property type="match status" value="1"/>
</dbReference>
<comment type="similarity">
    <text evidence="1">Belongs to the LytR/CpsA/Psr (LCP) family.</text>
</comment>
<feature type="compositionally biased region" description="Low complexity" evidence="2">
    <location>
        <begin position="16"/>
        <end position="28"/>
    </location>
</feature>
<evidence type="ECO:0000313" key="6">
    <source>
        <dbReference type="Proteomes" id="UP000312594"/>
    </source>
</evidence>
<dbReference type="Pfam" id="PF03816">
    <property type="entry name" value="LytR_cpsA_psr"/>
    <property type="match status" value="1"/>
</dbReference>
<keyword evidence="3" id="KW-0472">Membrane</keyword>
<evidence type="ECO:0000256" key="3">
    <source>
        <dbReference type="SAM" id="Phobius"/>
    </source>
</evidence>
<sequence>MASRNSRTNRKEARSSRAPQSARAVRSAKAAQSGRIAPYSQASAFSRDAYGDGSSYRAAYTPGSQGSGANGAYARQTAASQYSRNNPSYSAARKKAGRGKKIALGVIIAILVVAVGGGSAFALWKNSVNEKLIKGNKSDEEIMAINDALKPEKDMTFTEPFYMILIGTDEAEDSTEDMHRSDTNIVVRIDPAKNQATMVSIPRDTKIDIDGYGTNKFNAAYAYGGAAGTIREANQLLGIEISHYAEVNFGKLKELVDAVGGVDVEVTERVDDPDADGTTAHPEWPRVIIEEGEQHLDGNQALVFARSRAYADGDFTRTANQRKLIMAIVNKVLAMNTTELLGVVQAASNCVTTDLAVGDIAALAQQFQGDEELTIYSAMVPSTTAMIGDVSYVINDPVATKEMMKLVEAGEDPSSVVSSGYVDPGDTTGGASTYGNGYGSTGSGAGNGAGNTNYYDPGYTDASGTGGANNGGYVDNGYVDNGYVDNIGGAGGTGGYDNGAIAGGTGGTDGAGGYDPGYTDPGAYDGTASAA</sequence>
<feature type="region of interest" description="Disordered" evidence="2">
    <location>
        <begin position="1"/>
        <end position="39"/>
    </location>
</feature>
<feature type="region of interest" description="Disordered" evidence="2">
    <location>
        <begin position="504"/>
        <end position="531"/>
    </location>
</feature>
<feature type="compositionally biased region" description="Low complexity" evidence="2">
    <location>
        <begin position="516"/>
        <end position="531"/>
    </location>
</feature>
<dbReference type="InterPro" id="IPR004474">
    <property type="entry name" value="LytR_CpsA_psr"/>
</dbReference>
<feature type="compositionally biased region" description="Gly residues" evidence="2">
    <location>
        <begin position="504"/>
        <end position="515"/>
    </location>
</feature>
<dbReference type="AlphaFoldDB" id="A0A5C5BWZ3"/>
<accession>A0A5C5BWZ3</accession>
<name>A0A5C5BWZ3_EGGLN</name>
<dbReference type="Proteomes" id="UP000312594">
    <property type="component" value="Unassembled WGS sequence"/>
</dbReference>